<dbReference type="EMBL" id="SMBI01000006">
    <property type="protein sequence ID" value="TCU24144.1"/>
    <property type="molecule type" value="Genomic_DNA"/>
</dbReference>
<evidence type="ECO:0000256" key="2">
    <source>
        <dbReference type="ARBA" id="ARBA00022801"/>
    </source>
</evidence>
<dbReference type="SUPFAM" id="SSF51338">
    <property type="entry name" value="Composite domain of metallo-dependent hydrolases"/>
    <property type="match status" value="1"/>
</dbReference>
<dbReference type="RefSeq" id="WP_132611608.1">
    <property type="nucleotide sequence ID" value="NZ_JAAXQS010000004.1"/>
</dbReference>
<sequence>MTYSFISPPNAARFVLSNATVPAVSLEHVDVPVTEGLATVDIVISDGMIAAIRPAGAAPADYARTDLKDGMVWPCFADIHTHLDKGHIWPRQANPDGSFMGALDAVRADREANWSAADVKRRMEFSLRSAYAHGTSLIRTHLDSLAPQHRISFEVFAEIRDAWKDRIALQAVALFPLDAMADSIFFADLVTTIRQAGGLLGGVTRTGPELVWQLDTLFRTAAEHGLDIDLHVDETDDRGAETLKAIAEAVLRNGFEGKVTAGHCCSLARQDEDTAARTVELVAKAGIAVIALPMCNMYLQDRYPGRTPRWRGVTLFKELAAAGVSTAVASDNTRDPFYAYGDLDPVEVFREAVRILHLDHPLDTAARVVTTSPAAIVGRPDKGRIAAGDPADLVLFSARRWSEFLSRPQSDRVVLRRGKVIDRSLPDYRELDSVVGA</sequence>
<dbReference type="Gene3D" id="3.20.20.140">
    <property type="entry name" value="Metal-dependent hydrolases"/>
    <property type="match status" value="1"/>
</dbReference>
<evidence type="ECO:0000256" key="1">
    <source>
        <dbReference type="ARBA" id="ARBA00022723"/>
    </source>
</evidence>
<protein>
    <submittedName>
        <fullName evidence="4">Cytosine deaminase</fullName>
    </submittedName>
</protein>
<name>A0AAX2QPC8_9HYPH</name>
<evidence type="ECO:0000259" key="3">
    <source>
        <dbReference type="Pfam" id="PF07969"/>
    </source>
</evidence>
<dbReference type="GO" id="GO:0046872">
    <property type="term" value="F:metal ion binding"/>
    <property type="evidence" value="ECO:0007669"/>
    <property type="project" value="UniProtKB-KW"/>
</dbReference>
<dbReference type="InterPro" id="IPR013108">
    <property type="entry name" value="Amidohydro_3"/>
</dbReference>
<dbReference type="GO" id="GO:0004131">
    <property type="term" value="F:cytosine deaminase activity"/>
    <property type="evidence" value="ECO:0007669"/>
    <property type="project" value="TreeGrafter"/>
</dbReference>
<dbReference type="AlphaFoldDB" id="A0AAX2QPC8"/>
<dbReference type="Gene3D" id="2.30.40.10">
    <property type="entry name" value="Urease, subunit C, domain 1"/>
    <property type="match status" value="1"/>
</dbReference>
<dbReference type="InterPro" id="IPR052349">
    <property type="entry name" value="Metallo-hydrolase_Enzymes"/>
</dbReference>
<dbReference type="Pfam" id="PF07969">
    <property type="entry name" value="Amidohydro_3"/>
    <property type="match status" value="1"/>
</dbReference>
<proteinExistence type="predicted"/>
<evidence type="ECO:0000313" key="4">
    <source>
        <dbReference type="EMBL" id="TCU24144.1"/>
    </source>
</evidence>
<dbReference type="Proteomes" id="UP000295021">
    <property type="component" value="Unassembled WGS sequence"/>
</dbReference>
<keyword evidence="2" id="KW-0378">Hydrolase</keyword>
<dbReference type="FunFam" id="3.20.20.140:FF:000019">
    <property type="entry name" value="Cytosine deaminase"/>
    <property type="match status" value="1"/>
</dbReference>
<organism evidence="4 5">
    <name type="scientific">Rhizobium laguerreae</name>
    <dbReference type="NCBI Taxonomy" id="1076926"/>
    <lineage>
        <taxon>Bacteria</taxon>
        <taxon>Pseudomonadati</taxon>
        <taxon>Pseudomonadota</taxon>
        <taxon>Alphaproteobacteria</taxon>
        <taxon>Hyphomicrobiales</taxon>
        <taxon>Rhizobiaceae</taxon>
        <taxon>Rhizobium/Agrobacterium group</taxon>
        <taxon>Rhizobium</taxon>
    </lineage>
</organism>
<dbReference type="InterPro" id="IPR011059">
    <property type="entry name" value="Metal-dep_hydrolase_composite"/>
</dbReference>
<dbReference type="CDD" id="cd01293">
    <property type="entry name" value="Bact_CD"/>
    <property type="match status" value="1"/>
</dbReference>
<gene>
    <name evidence="4" type="ORF">EV131_106132</name>
</gene>
<dbReference type="GO" id="GO:0006209">
    <property type="term" value="P:cytosine catabolic process"/>
    <property type="evidence" value="ECO:0007669"/>
    <property type="project" value="TreeGrafter"/>
</dbReference>
<evidence type="ECO:0000313" key="5">
    <source>
        <dbReference type="Proteomes" id="UP000295021"/>
    </source>
</evidence>
<dbReference type="InterPro" id="IPR032466">
    <property type="entry name" value="Metal_Hydrolase"/>
</dbReference>
<dbReference type="SUPFAM" id="SSF51556">
    <property type="entry name" value="Metallo-dependent hydrolases"/>
    <property type="match status" value="1"/>
</dbReference>
<feature type="domain" description="Amidohydrolase 3" evidence="3">
    <location>
        <begin position="213"/>
        <end position="419"/>
    </location>
</feature>
<dbReference type="PANTHER" id="PTHR32027:SF0">
    <property type="entry name" value="CYTOSINE DEAMINASE"/>
    <property type="match status" value="1"/>
</dbReference>
<dbReference type="GO" id="GO:0035888">
    <property type="term" value="F:isoguanine deaminase activity"/>
    <property type="evidence" value="ECO:0007669"/>
    <property type="project" value="TreeGrafter"/>
</dbReference>
<accession>A0AAX2QPC8</accession>
<comment type="caution">
    <text evidence="4">The sequence shown here is derived from an EMBL/GenBank/DDBJ whole genome shotgun (WGS) entry which is preliminary data.</text>
</comment>
<keyword evidence="1" id="KW-0479">Metal-binding</keyword>
<dbReference type="PANTHER" id="PTHR32027">
    <property type="entry name" value="CYTOSINE DEAMINASE"/>
    <property type="match status" value="1"/>
</dbReference>
<reference evidence="4 5" key="1">
    <citation type="submission" date="2019-03" db="EMBL/GenBank/DDBJ databases">
        <title>Genomic Encyclopedia of Type Strains, Phase IV (KMG-V): Genome sequencing to study the core and pangenomes of soil and plant-associated prokaryotes.</title>
        <authorList>
            <person name="Whitman W."/>
        </authorList>
    </citation>
    <scope>NUCLEOTIDE SEQUENCE [LARGE SCALE GENOMIC DNA]</scope>
    <source>
        <strain evidence="4 5">FB403</strain>
    </source>
</reference>
<dbReference type="NCBIfam" id="NF005759">
    <property type="entry name" value="PRK07583.1"/>
    <property type="match status" value="1"/>
</dbReference>